<protein>
    <submittedName>
        <fullName evidence="8">VIT family-domain-containing protein</fullName>
    </submittedName>
</protein>
<dbReference type="PANTHER" id="PTHR31851">
    <property type="entry name" value="FE(2+)/MN(2+) TRANSPORTER PCL1"/>
    <property type="match status" value="1"/>
</dbReference>
<feature type="transmembrane region" description="Helical" evidence="7">
    <location>
        <begin position="227"/>
        <end position="252"/>
    </location>
</feature>
<feature type="region of interest" description="Disordered" evidence="6">
    <location>
        <begin position="135"/>
        <end position="168"/>
    </location>
</feature>
<evidence type="ECO:0000256" key="3">
    <source>
        <dbReference type="ARBA" id="ARBA00022692"/>
    </source>
</evidence>
<feature type="compositionally biased region" description="Low complexity" evidence="6">
    <location>
        <begin position="18"/>
        <end position="29"/>
    </location>
</feature>
<feature type="transmembrane region" description="Helical" evidence="7">
    <location>
        <begin position="307"/>
        <end position="328"/>
    </location>
</feature>
<keyword evidence="9" id="KW-1185">Reference proteome</keyword>
<comment type="caution">
    <text evidence="8">The sequence shown here is derived from an EMBL/GenBank/DDBJ whole genome shotgun (WGS) entry which is preliminary data.</text>
</comment>
<feature type="compositionally biased region" description="Polar residues" evidence="6">
    <location>
        <begin position="30"/>
        <end position="39"/>
    </location>
</feature>
<keyword evidence="3 7" id="KW-0812">Transmembrane</keyword>
<evidence type="ECO:0000313" key="9">
    <source>
        <dbReference type="Proteomes" id="UP001303889"/>
    </source>
</evidence>
<accession>A0AAN6MGK4</accession>
<keyword evidence="5 7" id="KW-0472">Membrane</keyword>
<evidence type="ECO:0000256" key="4">
    <source>
        <dbReference type="ARBA" id="ARBA00022989"/>
    </source>
</evidence>
<keyword evidence="4 7" id="KW-1133">Transmembrane helix</keyword>
<comment type="subcellular location">
    <subcellularLocation>
        <location evidence="1">Endomembrane system</location>
        <topology evidence="1">Multi-pass membrane protein</topology>
    </subcellularLocation>
</comment>
<evidence type="ECO:0000256" key="6">
    <source>
        <dbReference type="SAM" id="MobiDB-lite"/>
    </source>
</evidence>
<evidence type="ECO:0000256" key="1">
    <source>
        <dbReference type="ARBA" id="ARBA00004127"/>
    </source>
</evidence>
<dbReference type="InterPro" id="IPR008217">
    <property type="entry name" value="Ccc1_fam"/>
</dbReference>
<dbReference type="GO" id="GO:0030026">
    <property type="term" value="P:intracellular manganese ion homeostasis"/>
    <property type="evidence" value="ECO:0007669"/>
    <property type="project" value="InterPro"/>
</dbReference>
<evidence type="ECO:0000256" key="2">
    <source>
        <dbReference type="ARBA" id="ARBA00007049"/>
    </source>
</evidence>
<reference evidence="8" key="2">
    <citation type="submission" date="2023-05" db="EMBL/GenBank/DDBJ databases">
        <authorList>
            <consortium name="Lawrence Berkeley National Laboratory"/>
            <person name="Steindorff A."/>
            <person name="Hensen N."/>
            <person name="Bonometti L."/>
            <person name="Westerberg I."/>
            <person name="Brannstrom I.O."/>
            <person name="Guillou S."/>
            <person name="Cros-Aarteil S."/>
            <person name="Calhoun S."/>
            <person name="Haridas S."/>
            <person name="Kuo A."/>
            <person name="Mondo S."/>
            <person name="Pangilinan J."/>
            <person name="Riley R."/>
            <person name="Labutti K."/>
            <person name="Andreopoulos B."/>
            <person name="Lipzen A."/>
            <person name="Chen C."/>
            <person name="Yanf M."/>
            <person name="Daum C."/>
            <person name="Ng V."/>
            <person name="Clum A."/>
            <person name="Ohm R."/>
            <person name="Martin F."/>
            <person name="Silar P."/>
            <person name="Natvig D."/>
            <person name="Lalanne C."/>
            <person name="Gautier V."/>
            <person name="Ament-Velasquez S.L."/>
            <person name="Kruys A."/>
            <person name="Hutchinson M.I."/>
            <person name="Powell A.J."/>
            <person name="Barry K."/>
            <person name="Miller A.N."/>
            <person name="Grigoriev I.V."/>
            <person name="Debuchy R."/>
            <person name="Gladieux P."/>
            <person name="Thoren M.H."/>
            <person name="Johannesson H."/>
        </authorList>
    </citation>
    <scope>NUCLEOTIDE SEQUENCE</scope>
    <source>
        <strain evidence="8">CBS 103.79</strain>
    </source>
</reference>
<evidence type="ECO:0000256" key="7">
    <source>
        <dbReference type="SAM" id="Phobius"/>
    </source>
</evidence>
<evidence type="ECO:0000256" key="5">
    <source>
        <dbReference type="ARBA" id="ARBA00023136"/>
    </source>
</evidence>
<dbReference type="Pfam" id="PF01988">
    <property type="entry name" value="VIT1"/>
    <property type="match status" value="1"/>
</dbReference>
<dbReference type="GO" id="GO:0005384">
    <property type="term" value="F:manganese ion transmembrane transporter activity"/>
    <property type="evidence" value="ECO:0007669"/>
    <property type="project" value="InterPro"/>
</dbReference>
<name>A0AAN6MGK4_9PEZI</name>
<dbReference type="Proteomes" id="UP001303889">
    <property type="component" value="Unassembled WGS sequence"/>
</dbReference>
<feature type="transmembrane region" description="Helical" evidence="7">
    <location>
        <begin position="259"/>
        <end position="277"/>
    </location>
</feature>
<gene>
    <name evidence="8" type="ORF">C8A05DRAFT_35901</name>
</gene>
<dbReference type="EMBL" id="MU855669">
    <property type="protein sequence ID" value="KAK3900460.1"/>
    <property type="molecule type" value="Genomic_DNA"/>
</dbReference>
<organism evidence="8 9">
    <name type="scientific">Staphylotrichum tortipilum</name>
    <dbReference type="NCBI Taxonomy" id="2831512"/>
    <lineage>
        <taxon>Eukaryota</taxon>
        <taxon>Fungi</taxon>
        <taxon>Dikarya</taxon>
        <taxon>Ascomycota</taxon>
        <taxon>Pezizomycotina</taxon>
        <taxon>Sordariomycetes</taxon>
        <taxon>Sordariomycetidae</taxon>
        <taxon>Sordariales</taxon>
        <taxon>Chaetomiaceae</taxon>
        <taxon>Staphylotrichum</taxon>
    </lineage>
</organism>
<dbReference type="GO" id="GO:0012505">
    <property type="term" value="C:endomembrane system"/>
    <property type="evidence" value="ECO:0007669"/>
    <property type="project" value="UniProtKB-SubCell"/>
</dbReference>
<reference evidence="8" key="1">
    <citation type="journal article" date="2023" name="Mol. Phylogenet. Evol.">
        <title>Genome-scale phylogeny and comparative genomics of the fungal order Sordariales.</title>
        <authorList>
            <person name="Hensen N."/>
            <person name="Bonometti L."/>
            <person name="Westerberg I."/>
            <person name="Brannstrom I.O."/>
            <person name="Guillou S."/>
            <person name="Cros-Aarteil S."/>
            <person name="Calhoun S."/>
            <person name="Haridas S."/>
            <person name="Kuo A."/>
            <person name="Mondo S."/>
            <person name="Pangilinan J."/>
            <person name="Riley R."/>
            <person name="LaButti K."/>
            <person name="Andreopoulos B."/>
            <person name="Lipzen A."/>
            <person name="Chen C."/>
            <person name="Yan M."/>
            <person name="Daum C."/>
            <person name="Ng V."/>
            <person name="Clum A."/>
            <person name="Steindorff A."/>
            <person name="Ohm R.A."/>
            <person name="Martin F."/>
            <person name="Silar P."/>
            <person name="Natvig D.O."/>
            <person name="Lalanne C."/>
            <person name="Gautier V."/>
            <person name="Ament-Velasquez S.L."/>
            <person name="Kruys A."/>
            <person name="Hutchinson M.I."/>
            <person name="Powell A.J."/>
            <person name="Barry K."/>
            <person name="Miller A.N."/>
            <person name="Grigoriev I.V."/>
            <person name="Debuchy R."/>
            <person name="Gladieux P."/>
            <person name="Hiltunen Thoren M."/>
            <person name="Johannesson H."/>
        </authorList>
    </citation>
    <scope>NUCLEOTIDE SEQUENCE</scope>
    <source>
        <strain evidence="8">CBS 103.79</strain>
    </source>
</reference>
<dbReference type="AlphaFoldDB" id="A0AAN6MGK4"/>
<feature type="region of interest" description="Disordered" evidence="6">
    <location>
        <begin position="17"/>
        <end position="63"/>
    </location>
</feature>
<comment type="similarity">
    <text evidence="2">Belongs to the CCC1 family.</text>
</comment>
<evidence type="ECO:0000313" key="8">
    <source>
        <dbReference type="EMBL" id="KAK3900460.1"/>
    </source>
</evidence>
<proteinExistence type="inferred from homology"/>
<feature type="compositionally biased region" description="Low complexity" evidence="6">
    <location>
        <begin position="40"/>
        <end position="54"/>
    </location>
</feature>
<sequence length="333" mass="34610">MAVDAILETLARVSPLRNTTNTPTATNNTLPIYSSLPRQSTSSSPSTPTSTTITPPTPSKTMLPPLPALLSNFTLGFADGLTVPFALTAGLSSLGQTSTVIYAGLAEICAGSISMGIGGYLAARGEARAAAAEAAARQGEERGEGEEDLEGLLSGSEQGEGEKGARVRVGSVDGVDDEVVARHLAPLRLGSELEEMVWAHLRRHGYDHDAMTEGSGSETPAEEAGSFPVITGLSVSLGYLVGGVIPLFPYFFVHEVGAGLLWSFVVCIIALFAFGFGKEFLLTKGGEGVAGRKGIPWPKIRSSAWEGFQMVILGGIAAVAAVLCVRLFDGVLS</sequence>